<feature type="domain" description="HTH luxR-type" evidence="4">
    <location>
        <begin position="173"/>
        <end position="238"/>
    </location>
</feature>
<dbReference type="InterPro" id="IPR000792">
    <property type="entry name" value="Tscrpt_reg_LuxR_C"/>
</dbReference>
<organism evidence="5 6">
    <name type="scientific">Hyphomonas jannaschiana VP2</name>
    <dbReference type="NCBI Taxonomy" id="1280952"/>
    <lineage>
        <taxon>Bacteria</taxon>
        <taxon>Pseudomonadati</taxon>
        <taxon>Pseudomonadota</taxon>
        <taxon>Alphaproteobacteria</taxon>
        <taxon>Hyphomonadales</taxon>
        <taxon>Hyphomonadaceae</taxon>
        <taxon>Hyphomonas</taxon>
    </lineage>
</organism>
<dbReference type="GO" id="GO:0006355">
    <property type="term" value="P:regulation of DNA-templated transcription"/>
    <property type="evidence" value="ECO:0007669"/>
    <property type="project" value="InterPro"/>
</dbReference>
<evidence type="ECO:0000256" key="3">
    <source>
        <dbReference type="ARBA" id="ARBA00023163"/>
    </source>
</evidence>
<dbReference type="SMART" id="SM00421">
    <property type="entry name" value="HTH_LUXR"/>
    <property type="match status" value="1"/>
</dbReference>
<dbReference type="eggNOG" id="COG2771">
    <property type="taxonomic scope" value="Bacteria"/>
</dbReference>
<dbReference type="PATRIC" id="fig|1280952.3.peg.696"/>
<keyword evidence="3" id="KW-0804">Transcription</keyword>
<dbReference type="EMBL" id="ARYJ01000002">
    <property type="protein sequence ID" value="KCZ90258.1"/>
    <property type="molecule type" value="Genomic_DNA"/>
</dbReference>
<evidence type="ECO:0000256" key="1">
    <source>
        <dbReference type="ARBA" id="ARBA00023015"/>
    </source>
</evidence>
<dbReference type="Gene3D" id="1.10.10.10">
    <property type="entry name" value="Winged helix-like DNA-binding domain superfamily/Winged helix DNA-binding domain"/>
    <property type="match status" value="1"/>
</dbReference>
<keyword evidence="2" id="KW-0238">DNA-binding</keyword>
<gene>
    <name evidence="5" type="ORF">HJA_03486</name>
</gene>
<dbReference type="PRINTS" id="PR00038">
    <property type="entry name" value="HTHLUXR"/>
</dbReference>
<dbReference type="OrthoDB" id="3679796at2"/>
<dbReference type="RefSeq" id="WP_035578303.1">
    <property type="nucleotide sequence ID" value="NZ_ARYJ01000002.1"/>
</dbReference>
<dbReference type="CDD" id="cd06170">
    <property type="entry name" value="LuxR_C_like"/>
    <property type="match status" value="1"/>
</dbReference>
<evidence type="ECO:0000313" key="6">
    <source>
        <dbReference type="Proteomes" id="UP000024816"/>
    </source>
</evidence>
<dbReference type="InterPro" id="IPR036693">
    <property type="entry name" value="TF_LuxR_autoind-bd_dom_sf"/>
</dbReference>
<dbReference type="InterPro" id="IPR036388">
    <property type="entry name" value="WH-like_DNA-bd_sf"/>
</dbReference>
<dbReference type="PROSITE" id="PS50043">
    <property type="entry name" value="HTH_LUXR_2"/>
    <property type="match status" value="1"/>
</dbReference>
<evidence type="ECO:0000256" key="2">
    <source>
        <dbReference type="ARBA" id="ARBA00023125"/>
    </source>
</evidence>
<dbReference type="PANTHER" id="PTHR44688">
    <property type="entry name" value="DNA-BINDING TRANSCRIPTIONAL ACTIVATOR DEVR_DOSR"/>
    <property type="match status" value="1"/>
</dbReference>
<keyword evidence="1" id="KW-0805">Transcription regulation</keyword>
<sequence>MSNYDGAAVLEAIRDIQATTTGTDAIERLAEFSEPYGFNRVFLGQLVNPLNVPLKDILYLSNWPEELKTRRLSRLAILHDPIALCAIRSKRPFSWAEAHAHASRIGRMVVDMVHDYGITDGMMFPMHALASISGGVSLGGDRMPDLSRTQIAELEIVCQTAYYHLEELMGPFPYQKLAELSPREAECVQFAAAGKSNWEIAHILGIREDSVKKTLQRACRKLDAVNRAHLVSSAIAHGQIFP</sequence>
<name>A0A059FIE4_9PROT</name>
<dbReference type="SUPFAM" id="SSF46894">
    <property type="entry name" value="C-terminal effector domain of the bipartite response regulators"/>
    <property type="match status" value="1"/>
</dbReference>
<accession>A0A059FIE4</accession>
<evidence type="ECO:0000259" key="4">
    <source>
        <dbReference type="PROSITE" id="PS50043"/>
    </source>
</evidence>
<dbReference type="Pfam" id="PF03472">
    <property type="entry name" value="Autoind_bind"/>
    <property type="match status" value="1"/>
</dbReference>
<evidence type="ECO:0000313" key="5">
    <source>
        <dbReference type="EMBL" id="KCZ90258.1"/>
    </source>
</evidence>
<keyword evidence="6" id="KW-1185">Reference proteome</keyword>
<reference evidence="5 6" key="1">
    <citation type="journal article" date="2014" name="Antonie Van Leeuwenhoek">
        <title>Hyphomonas beringensis sp. nov. and Hyphomonas chukchiensis sp. nov., isolated from surface seawater of the Bering Sea and Chukchi Sea.</title>
        <authorList>
            <person name="Li C."/>
            <person name="Lai Q."/>
            <person name="Li G."/>
            <person name="Dong C."/>
            <person name="Wang J."/>
            <person name="Liao Y."/>
            <person name="Shao Z."/>
        </authorList>
    </citation>
    <scope>NUCLEOTIDE SEQUENCE [LARGE SCALE GENOMIC DNA]</scope>
    <source>
        <strain evidence="5 6">VP2</strain>
    </source>
</reference>
<comment type="caution">
    <text evidence="5">The sequence shown here is derived from an EMBL/GenBank/DDBJ whole genome shotgun (WGS) entry which is preliminary data.</text>
</comment>
<dbReference type="Pfam" id="PF00196">
    <property type="entry name" value="GerE"/>
    <property type="match status" value="1"/>
</dbReference>
<dbReference type="GO" id="GO:0003677">
    <property type="term" value="F:DNA binding"/>
    <property type="evidence" value="ECO:0007669"/>
    <property type="project" value="UniProtKB-KW"/>
</dbReference>
<protein>
    <recommendedName>
        <fullName evidence="4">HTH luxR-type domain-containing protein</fullName>
    </recommendedName>
</protein>
<dbReference type="Gene3D" id="3.30.450.80">
    <property type="entry name" value="Transcription factor LuxR-like, autoinducer-binding domain"/>
    <property type="match status" value="1"/>
</dbReference>
<dbReference type="SUPFAM" id="SSF75516">
    <property type="entry name" value="Pheromone-binding domain of LuxR-like quorum-sensing transcription factors"/>
    <property type="match status" value="1"/>
</dbReference>
<dbReference type="InterPro" id="IPR016032">
    <property type="entry name" value="Sig_transdc_resp-reg_C-effctor"/>
</dbReference>
<dbReference type="Proteomes" id="UP000024816">
    <property type="component" value="Unassembled WGS sequence"/>
</dbReference>
<proteinExistence type="predicted"/>
<dbReference type="AlphaFoldDB" id="A0A059FIE4"/>
<dbReference type="InterPro" id="IPR005143">
    <property type="entry name" value="TF_LuxR_autoind-bd_dom"/>
</dbReference>
<dbReference type="STRING" id="1280952.HJA_03486"/>
<dbReference type="PANTHER" id="PTHR44688:SF16">
    <property type="entry name" value="DNA-BINDING TRANSCRIPTIONAL ACTIVATOR DEVR_DOSR"/>
    <property type="match status" value="1"/>
</dbReference>